<keyword evidence="2" id="KW-1185">Reference proteome</keyword>
<accession>A0A3B8E022</accession>
<reference evidence="1" key="1">
    <citation type="submission" date="2018-09" db="EMBL/GenBank/DDBJ databases">
        <title>Genome Analysis and Characterisation of Bacteriophage CS01 Active against Cronobacter sakazakii.</title>
        <authorList>
            <person name="Kim G.-H."/>
            <person name="Kim J."/>
            <person name="Yoon S.-S."/>
        </authorList>
    </citation>
    <scope>NUCLEOTIDE SEQUENCE [LARGE SCALE GENOMIC DNA]</scope>
</reference>
<name>A0A3B8E022_9CAUD</name>
<evidence type="ECO:0000313" key="2">
    <source>
        <dbReference type="Proteomes" id="UP000279491"/>
    </source>
</evidence>
<proteinExistence type="predicted"/>
<protein>
    <submittedName>
        <fullName evidence="1">Uncharacterized protein</fullName>
    </submittedName>
</protein>
<evidence type="ECO:0000313" key="1">
    <source>
        <dbReference type="EMBL" id="AYJ73362.1"/>
    </source>
</evidence>
<gene>
    <name evidence="1" type="ORF">CS01_074</name>
</gene>
<dbReference type="Proteomes" id="UP000279491">
    <property type="component" value="Segment"/>
</dbReference>
<dbReference type="EMBL" id="MH845412">
    <property type="protein sequence ID" value="AYJ73362.1"/>
    <property type="molecule type" value="Genomic_DNA"/>
</dbReference>
<sequence length="90" mass="10342">MKEEKISTQEFVSLITTRISELVYGYVSGFNPDADRETLEHMISVMVAGNELILRMTMLKGDAEAEKLMNDQTMLLIEKIRQHHNKKDGE</sequence>
<organism evidence="1">
    <name type="scientific">Cronobacter phage CS01</name>
    <dbReference type="NCBI Taxonomy" id="2496544"/>
    <lineage>
        <taxon>Viruses</taxon>
        <taxon>Duplodnaviria</taxon>
        <taxon>Heunggongvirae</taxon>
        <taxon>Uroviricota</taxon>
        <taxon>Caudoviricetes</taxon>
        <taxon>Drexlerviridae</taxon>
        <taxon>Kyungwonvirus</taxon>
        <taxon>Kyungwonvirus CS01</taxon>
    </lineage>
</organism>